<comment type="caution">
    <text evidence="2">The sequence shown here is derived from an EMBL/GenBank/DDBJ whole genome shotgun (WGS) entry which is preliminary data.</text>
</comment>
<dbReference type="EMBL" id="JBHSHC010000093">
    <property type="protein sequence ID" value="MFC4767955.1"/>
    <property type="molecule type" value="Genomic_DNA"/>
</dbReference>
<protein>
    <submittedName>
        <fullName evidence="2">Uncharacterized protein</fullName>
    </submittedName>
</protein>
<accession>A0ABV9Q0X4</accession>
<dbReference type="Proteomes" id="UP001596002">
    <property type="component" value="Unassembled WGS sequence"/>
</dbReference>
<dbReference type="RefSeq" id="WP_380025873.1">
    <property type="nucleotide sequence ID" value="NZ_JBHSHC010000093.1"/>
</dbReference>
<keyword evidence="3" id="KW-1185">Reference proteome</keyword>
<evidence type="ECO:0000256" key="1">
    <source>
        <dbReference type="SAM" id="MobiDB-lite"/>
    </source>
</evidence>
<feature type="region of interest" description="Disordered" evidence="1">
    <location>
        <begin position="125"/>
        <end position="172"/>
    </location>
</feature>
<feature type="region of interest" description="Disordered" evidence="1">
    <location>
        <begin position="26"/>
        <end position="103"/>
    </location>
</feature>
<feature type="compositionally biased region" description="Basic and acidic residues" evidence="1">
    <location>
        <begin position="133"/>
        <end position="149"/>
    </location>
</feature>
<gene>
    <name evidence="2" type="ORF">ACFO8Q_11380</name>
</gene>
<reference evidence="3" key="1">
    <citation type="journal article" date="2019" name="Int. J. Syst. Evol. Microbiol.">
        <title>The Global Catalogue of Microorganisms (GCM) 10K type strain sequencing project: providing services to taxonomists for standard genome sequencing and annotation.</title>
        <authorList>
            <consortium name="The Broad Institute Genomics Platform"/>
            <consortium name="The Broad Institute Genome Sequencing Center for Infectious Disease"/>
            <person name="Wu L."/>
            <person name="Ma J."/>
        </authorList>
    </citation>
    <scope>NUCLEOTIDE SEQUENCE [LARGE SCALE GENOMIC DNA]</scope>
    <source>
        <strain evidence="3">WYCCWR 12678</strain>
    </source>
</reference>
<sequence>MGFMIWVIAAIAIAVIRNAMKRGFPKLPDGRHDTPLGPRGHRQWPAKPPITEQPVQPRTGTPMASGRPGETITGREREAMTPTMSEGRSEYETRDPVSPTLREPHETVYSTLDEPHETVHETVRVSTAVRPAPEYRNEKRARPSSDTERAFSGQSSYDRIGTHPVGRPVRRQSPFSIQKGDLVRAVVMAEILGPPRARKGYSMKSRWGKR</sequence>
<evidence type="ECO:0000313" key="3">
    <source>
        <dbReference type="Proteomes" id="UP001596002"/>
    </source>
</evidence>
<evidence type="ECO:0000313" key="2">
    <source>
        <dbReference type="EMBL" id="MFC4767955.1"/>
    </source>
</evidence>
<name>A0ABV9Q0X4_9BACL</name>
<organism evidence="2 3">
    <name type="scientific">Effusibacillus consociatus</name>
    <dbReference type="NCBI Taxonomy" id="1117041"/>
    <lineage>
        <taxon>Bacteria</taxon>
        <taxon>Bacillati</taxon>
        <taxon>Bacillota</taxon>
        <taxon>Bacilli</taxon>
        <taxon>Bacillales</taxon>
        <taxon>Alicyclobacillaceae</taxon>
        <taxon>Effusibacillus</taxon>
    </lineage>
</organism>
<proteinExistence type="predicted"/>